<evidence type="ECO:0008006" key="4">
    <source>
        <dbReference type="Google" id="ProtNLM"/>
    </source>
</evidence>
<dbReference type="Proteomes" id="UP001230496">
    <property type="component" value="Chromosome"/>
</dbReference>
<dbReference type="AlphaFoldDB" id="A0AA51NBK3"/>
<proteinExistence type="predicted"/>
<organism evidence="2 3">
    <name type="scientific">Marivirga salinarum</name>
    <dbReference type="NCBI Taxonomy" id="3059078"/>
    <lineage>
        <taxon>Bacteria</taxon>
        <taxon>Pseudomonadati</taxon>
        <taxon>Bacteroidota</taxon>
        <taxon>Cytophagia</taxon>
        <taxon>Cytophagales</taxon>
        <taxon>Marivirgaceae</taxon>
        <taxon>Marivirga</taxon>
    </lineage>
</organism>
<dbReference type="PROSITE" id="PS51257">
    <property type="entry name" value="PROKAR_LIPOPROTEIN"/>
    <property type="match status" value="1"/>
</dbReference>
<evidence type="ECO:0000256" key="1">
    <source>
        <dbReference type="SAM" id="SignalP"/>
    </source>
</evidence>
<name>A0AA51NBK3_9BACT</name>
<keyword evidence="3" id="KW-1185">Reference proteome</keyword>
<dbReference type="EMBL" id="CP129971">
    <property type="protein sequence ID" value="WMN12259.1"/>
    <property type="molecule type" value="Genomic_DNA"/>
</dbReference>
<feature type="signal peptide" evidence="1">
    <location>
        <begin position="1"/>
        <end position="22"/>
    </location>
</feature>
<evidence type="ECO:0000313" key="2">
    <source>
        <dbReference type="EMBL" id="WMN12259.1"/>
    </source>
</evidence>
<dbReference type="InterPro" id="IPR011652">
    <property type="entry name" value="MORN_2"/>
</dbReference>
<dbReference type="KEGG" id="msaa:QYS49_33005"/>
<reference evidence="2 3" key="1">
    <citation type="submission" date="2023-08" db="EMBL/GenBank/DDBJ databases">
        <title>Comparative genomics and taxonomic characterization of three novel marine species of genus Marivirga.</title>
        <authorList>
            <person name="Muhammad N."/>
            <person name="Kim S.-G."/>
        </authorList>
    </citation>
    <scope>NUCLEOTIDE SEQUENCE [LARGE SCALE GENOMIC DNA]</scope>
    <source>
        <strain evidence="2 3">BDSF4-3</strain>
    </source>
</reference>
<accession>A0AA51NBK3</accession>
<keyword evidence="1" id="KW-0732">Signal</keyword>
<protein>
    <recommendedName>
        <fullName evidence="4">Toxin-antitoxin system YwqK family antitoxin</fullName>
    </recommendedName>
</protein>
<evidence type="ECO:0000313" key="3">
    <source>
        <dbReference type="Proteomes" id="UP001230496"/>
    </source>
</evidence>
<dbReference type="RefSeq" id="WP_308350205.1">
    <property type="nucleotide sequence ID" value="NZ_CP129971.1"/>
</dbReference>
<gene>
    <name evidence="2" type="ORF">QYS49_33005</name>
</gene>
<feature type="chain" id="PRO_5041202860" description="Toxin-antitoxin system YwqK family antitoxin" evidence="1">
    <location>
        <begin position="23"/>
        <end position="244"/>
    </location>
</feature>
<dbReference type="Pfam" id="PF07661">
    <property type="entry name" value="MORN_2"/>
    <property type="match status" value="3"/>
</dbReference>
<dbReference type="Gene3D" id="3.90.930.1">
    <property type="match status" value="1"/>
</dbReference>
<sequence>MHKNIYLLLLLVLVIFSCDQLAPKSASEKNEEDPYHKISYHANGKLRTDVHLDSSGRYDGEAKKFYESGQLKSHTTYKHGVIQYAKQYHENGNLEMEFPYKNGKKNGLRKKYWENGKLQSQMTYVNGEPKADLIEYDRSGEKVTTYPDLVIKQIDNIDKTGQYILQAYFSSNPQKGTYYLGELKNGVLETYTTRMAKNGKIGEEIYRPAPGTFFMKKVNIIGKFMTGYGNILIVEKEVNLAFSN</sequence>
<dbReference type="SUPFAM" id="SSF82185">
    <property type="entry name" value="Histone H3 K4-specific methyltransferase SET7/9 N-terminal domain"/>
    <property type="match status" value="1"/>
</dbReference>